<reference evidence="1 2" key="1">
    <citation type="journal article" date="2013" name="Nat. Commun.">
        <title>The evolution and pathogenic mechanisms of the rice sheath blight pathogen.</title>
        <authorList>
            <person name="Zheng A."/>
            <person name="Lin R."/>
            <person name="Xu L."/>
            <person name="Qin P."/>
            <person name="Tang C."/>
            <person name="Ai P."/>
            <person name="Zhang D."/>
            <person name="Liu Y."/>
            <person name="Sun Z."/>
            <person name="Feng H."/>
            <person name="Wang Y."/>
            <person name="Chen Y."/>
            <person name="Liang X."/>
            <person name="Fu R."/>
            <person name="Li Q."/>
            <person name="Zhang J."/>
            <person name="Yu X."/>
            <person name="Xie Z."/>
            <person name="Ding L."/>
            <person name="Guan P."/>
            <person name="Tang J."/>
            <person name="Liang Y."/>
            <person name="Wang S."/>
            <person name="Deng Q."/>
            <person name="Li S."/>
            <person name="Zhu J."/>
            <person name="Wang L."/>
            <person name="Liu H."/>
            <person name="Li P."/>
        </authorList>
    </citation>
    <scope>NUCLEOTIDE SEQUENCE [LARGE SCALE GENOMIC DNA]</scope>
    <source>
        <strain evidence="2">AG-1 IA</strain>
    </source>
</reference>
<comment type="caution">
    <text evidence="1">The sequence shown here is derived from an EMBL/GenBank/DDBJ whole genome shotgun (WGS) entry which is preliminary data.</text>
</comment>
<organism evidence="1 2">
    <name type="scientific">Thanatephorus cucumeris (strain AG1-IA)</name>
    <name type="common">Rice sheath blight fungus</name>
    <name type="synonym">Rhizoctonia solani</name>
    <dbReference type="NCBI Taxonomy" id="983506"/>
    <lineage>
        <taxon>Eukaryota</taxon>
        <taxon>Fungi</taxon>
        <taxon>Dikarya</taxon>
        <taxon>Basidiomycota</taxon>
        <taxon>Agaricomycotina</taxon>
        <taxon>Agaricomycetes</taxon>
        <taxon>Cantharellales</taxon>
        <taxon>Ceratobasidiaceae</taxon>
        <taxon>Rhizoctonia</taxon>
        <taxon>Rhizoctonia solani AG-1</taxon>
    </lineage>
</organism>
<sequence length="83" mass="9560">MGVFLIGLEMKGTDLAQVIEILSWLGDLAWARSIIEFLTARHWFSINRRTRALFAHLPLNLNSHILHPTRHRHVPINGQSILQ</sequence>
<protein>
    <submittedName>
        <fullName evidence="1">DUF2157 domain-containing protein</fullName>
    </submittedName>
</protein>
<accession>L8X1C2</accession>
<dbReference type="AlphaFoldDB" id="L8X1C2"/>
<proteinExistence type="predicted"/>
<dbReference type="EMBL" id="AFRT01000842">
    <property type="protein sequence ID" value="ELU42414.1"/>
    <property type="molecule type" value="Genomic_DNA"/>
</dbReference>
<name>L8X1C2_THACA</name>
<gene>
    <name evidence="1" type="ORF">AG1IA_03588</name>
</gene>
<keyword evidence="2" id="KW-1185">Reference proteome</keyword>
<evidence type="ECO:0000313" key="1">
    <source>
        <dbReference type="EMBL" id="ELU42414.1"/>
    </source>
</evidence>
<evidence type="ECO:0000313" key="2">
    <source>
        <dbReference type="Proteomes" id="UP000011668"/>
    </source>
</evidence>
<dbReference type="HOGENOM" id="CLU_2544173_0_0_1"/>
<dbReference type="Proteomes" id="UP000011668">
    <property type="component" value="Unassembled WGS sequence"/>
</dbReference>